<evidence type="ECO:0000259" key="19">
    <source>
        <dbReference type="Pfam" id="PF22250"/>
    </source>
</evidence>
<dbReference type="Proteomes" id="UP001498771">
    <property type="component" value="Unassembled WGS sequence"/>
</dbReference>
<dbReference type="Pfam" id="PF22250">
    <property type="entry name" value="PFF1_C"/>
    <property type="match status" value="1"/>
</dbReference>
<dbReference type="PANTHER" id="PTHR12147">
    <property type="entry name" value="METALLOPEPTIDASE M28 FAMILY MEMBER"/>
    <property type="match status" value="1"/>
</dbReference>
<dbReference type="InterPro" id="IPR048024">
    <property type="entry name" value="Fxna-like_M28_dom"/>
</dbReference>
<feature type="transmembrane region" description="Helical" evidence="17">
    <location>
        <begin position="388"/>
        <end position="410"/>
    </location>
</feature>
<comment type="similarity">
    <text evidence="4 15">Belongs to the peptidase M28 family.</text>
</comment>
<comment type="function">
    <text evidence="2">May be involved in vacuolar sorting and osmoregulation.</text>
</comment>
<feature type="region of interest" description="Disordered" evidence="16">
    <location>
        <begin position="517"/>
        <end position="539"/>
    </location>
</feature>
<dbReference type="CDD" id="cd03875">
    <property type="entry name" value="M28_Fxna_like"/>
    <property type="match status" value="1"/>
</dbReference>
<evidence type="ECO:0000256" key="14">
    <source>
        <dbReference type="ARBA" id="ARBA00023180"/>
    </source>
</evidence>
<organism evidence="21 22">
    <name type="scientific">Myxozyma melibiosi</name>
    <dbReference type="NCBI Taxonomy" id="54550"/>
    <lineage>
        <taxon>Eukaryota</taxon>
        <taxon>Fungi</taxon>
        <taxon>Dikarya</taxon>
        <taxon>Ascomycota</taxon>
        <taxon>Saccharomycotina</taxon>
        <taxon>Lipomycetes</taxon>
        <taxon>Lipomycetales</taxon>
        <taxon>Lipomycetaceae</taxon>
        <taxon>Myxozyma</taxon>
    </lineage>
</organism>
<dbReference type="PANTHER" id="PTHR12147:SF58">
    <property type="entry name" value="VACUOLAR MEMBRANE PROTEASE"/>
    <property type="match status" value="1"/>
</dbReference>
<dbReference type="RefSeq" id="XP_064771503.1">
    <property type="nucleotide sequence ID" value="XM_064910619.1"/>
</dbReference>
<keyword evidence="9 15" id="KW-0378">Hydrolase</keyword>
<feature type="domain" description="Vacuolar membrane protease C-terminal" evidence="19">
    <location>
        <begin position="673"/>
        <end position="770"/>
    </location>
</feature>
<feature type="transmembrane region" description="Helical" evidence="17">
    <location>
        <begin position="20"/>
        <end position="40"/>
    </location>
</feature>
<name>A0ABR1FF67_9ASCO</name>
<dbReference type="Pfam" id="PF04389">
    <property type="entry name" value="Peptidase_M28"/>
    <property type="match status" value="1"/>
</dbReference>
<dbReference type="Pfam" id="PF22251">
    <property type="entry name" value="PFF1_TM"/>
    <property type="match status" value="1"/>
</dbReference>
<feature type="transmembrane region" description="Helical" evidence="17">
    <location>
        <begin position="355"/>
        <end position="376"/>
    </location>
</feature>
<dbReference type="InterPro" id="IPR053976">
    <property type="entry name" value="PFF1_TM"/>
</dbReference>
<evidence type="ECO:0000313" key="21">
    <source>
        <dbReference type="EMBL" id="KAK7208470.1"/>
    </source>
</evidence>
<feature type="compositionally biased region" description="Basic and acidic residues" evidence="16">
    <location>
        <begin position="517"/>
        <end position="528"/>
    </location>
</feature>
<evidence type="ECO:0000313" key="22">
    <source>
        <dbReference type="Proteomes" id="UP001498771"/>
    </source>
</evidence>
<dbReference type="Gene3D" id="3.40.630.10">
    <property type="entry name" value="Zn peptidases"/>
    <property type="match status" value="1"/>
</dbReference>
<evidence type="ECO:0000256" key="2">
    <source>
        <dbReference type="ARBA" id="ARBA00003273"/>
    </source>
</evidence>
<keyword evidence="22" id="KW-1185">Reference proteome</keyword>
<keyword evidence="6 15" id="KW-0645">Protease</keyword>
<gene>
    <name evidence="21" type="ORF">BZA70DRAFT_245203</name>
</gene>
<keyword evidence="14" id="KW-0325">Glycoprotein</keyword>
<evidence type="ECO:0000256" key="4">
    <source>
        <dbReference type="ARBA" id="ARBA00010918"/>
    </source>
</evidence>
<evidence type="ECO:0000256" key="11">
    <source>
        <dbReference type="ARBA" id="ARBA00022989"/>
    </source>
</evidence>
<feature type="domain" description="Peptidase M28" evidence="18">
    <location>
        <begin position="129"/>
        <end position="313"/>
    </location>
</feature>
<feature type="domain" description="Vacuolar membrane protease transmembrane" evidence="20">
    <location>
        <begin position="389"/>
        <end position="536"/>
    </location>
</feature>
<keyword evidence="5" id="KW-0926">Vacuole</keyword>
<keyword evidence="10 15" id="KW-0862">Zinc</keyword>
<evidence type="ECO:0000256" key="12">
    <source>
        <dbReference type="ARBA" id="ARBA00023049"/>
    </source>
</evidence>
<evidence type="ECO:0000259" key="20">
    <source>
        <dbReference type="Pfam" id="PF22251"/>
    </source>
</evidence>
<protein>
    <recommendedName>
        <fullName evidence="15">Peptide hydrolase</fullName>
        <ecNumber evidence="15">3.4.-.-</ecNumber>
    </recommendedName>
</protein>
<keyword evidence="7 17" id="KW-0812">Transmembrane</keyword>
<dbReference type="EMBL" id="JBBJBU010000001">
    <property type="protein sequence ID" value="KAK7208470.1"/>
    <property type="molecule type" value="Genomic_DNA"/>
</dbReference>
<evidence type="ECO:0000256" key="9">
    <source>
        <dbReference type="ARBA" id="ARBA00022801"/>
    </source>
</evidence>
<sequence length="944" mass="103970">MRFHRSALLAFEHYMASITAVSIVSVSAICLYGLLVAWLYQVENGPALPASESHSSALVNAAWKDLAQISTRPHSFNSRQHELTRQYLLDRIQTVSTKSANSEHIDVISDESGFVITYDSNVGYWEGENVYVVIHGTSGTPGVLVSAHYDSVATAYGTTDDGIGVVTLLQLLEYFSGHRPFHNVVLNFNTGEEINLFGAHQFIKHPVSKYVSSFINLEGAGAGGRTALFRSSSYEALKAFSGSGPAFGSVIMQDIFKTGVVHSETDFEPYSEAGLHGLDMAFYKPRSRYHTALDNLKSTDKSSVKFMIDNALRLTNFLAGERYVAAEDNADELGVFFDIYGHKPLAFSMTGFARFSLFFAILGPTLIGYIVYYVMFKHPVVRVTAYGWVRMPVTFFFLVVVNITVVKMFTGHNPAIIYSSDLPIIAIGYFSLITSFVTLFIAQAAHPTTSQLPSILELLMVHWLLSVFSIYSHYTLQLGGGYMFTFQYLGTLSATVVSFFPYIARANRLAKSLAERKDTAHGTDRSPNEDLLPGNTLPNEDAEDEGDALLVTPDNDNRSYEPLVLDDGYQALLEFLEFFFLAFLPSGFFISMAFSFVNMSRYGIAEGSPIVMPYALFSFLTIVSVTSLTPFISRFARLRGLISVPICSLAFIVGLVLLAACLRSFPFNEISPLKVFVEQEIDYTVENSGHWSDGGRVNVVGLSQYVPRIISHIPSVRPSDIKCAPVGREGTLSQCSYTGLSPSPYINPLDPSQWLTISATIDHTSVAESAFFLTLSLVNSRGGALRIPDRVYELLSSPFSPPAEISIEFLSTPGIPGGFGSSAGDLPVITTNASQVEFWTRCNFESGDCDGTVPFHLRLSSTTEKPLTEDIVGMISVAAYFDEWAPEGMTIGEELGLDANRTLVGRIPAIDEFYRYMPGWATFQKRANGLVRVVKSVEYVDDED</sequence>
<evidence type="ECO:0000256" key="7">
    <source>
        <dbReference type="ARBA" id="ARBA00022692"/>
    </source>
</evidence>
<keyword evidence="13 17" id="KW-0472">Membrane</keyword>
<feature type="transmembrane region" description="Helical" evidence="17">
    <location>
        <begin position="578"/>
        <end position="599"/>
    </location>
</feature>
<evidence type="ECO:0000256" key="1">
    <source>
        <dbReference type="ARBA" id="ARBA00001947"/>
    </source>
</evidence>
<feature type="transmembrane region" description="Helical" evidence="17">
    <location>
        <begin position="486"/>
        <end position="504"/>
    </location>
</feature>
<dbReference type="InterPro" id="IPR045175">
    <property type="entry name" value="M28_fam"/>
</dbReference>
<comment type="caution">
    <text evidence="21">The sequence shown here is derived from an EMBL/GenBank/DDBJ whole genome shotgun (WGS) entry which is preliminary data.</text>
</comment>
<keyword evidence="11 17" id="KW-1133">Transmembrane helix</keyword>
<feature type="transmembrane region" description="Helical" evidence="17">
    <location>
        <begin position="644"/>
        <end position="665"/>
    </location>
</feature>
<dbReference type="InterPro" id="IPR007484">
    <property type="entry name" value="Peptidase_M28"/>
</dbReference>
<dbReference type="SUPFAM" id="SSF53187">
    <property type="entry name" value="Zn-dependent exopeptidases"/>
    <property type="match status" value="1"/>
</dbReference>
<comment type="subcellular location">
    <subcellularLocation>
        <location evidence="3">Vacuole membrane</location>
        <topology evidence="3">Multi-pass membrane protein</topology>
    </subcellularLocation>
</comment>
<evidence type="ECO:0000256" key="5">
    <source>
        <dbReference type="ARBA" id="ARBA00022554"/>
    </source>
</evidence>
<evidence type="ECO:0000259" key="18">
    <source>
        <dbReference type="Pfam" id="PF04389"/>
    </source>
</evidence>
<feature type="transmembrane region" description="Helical" evidence="17">
    <location>
        <begin position="422"/>
        <end position="442"/>
    </location>
</feature>
<evidence type="ECO:0000256" key="10">
    <source>
        <dbReference type="ARBA" id="ARBA00022833"/>
    </source>
</evidence>
<evidence type="ECO:0000256" key="16">
    <source>
        <dbReference type="SAM" id="MobiDB-lite"/>
    </source>
</evidence>
<evidence type="ECO:0000256" key="8">
    <source>
        <dbReference type="ARBA" id="ARBA00022723"/>
    </source>
</evidence>
<dbReference type="EC" id="3.4.-.-" evidence="15"/>
<dbReference type="InterPro" id="IPR053975">
    <property type="entry name" value="PFF1_C"/>
</dbReference>
<evidence type="ECO:0000256" key="3">
    <source>
        <dbReference type="ARBA" id="ARBA00004128"/>
    </source>
</evidence>
<comment type="cofactor">
    <cofactor evidence="1">
        <name>Zn(2+)</name>
        <dbReference type="ChEBI" id="CHEBI:29105"/>
    </cofactor>
</comment>
<evidence type="ECO:0000256" key="15">
    <source>
        <dbReference type="RuleBase" id="RU361240"/>
    </source>
</evidence>
<reference evidence="21 22" key="1">
    <citation type="submission" date="2024-03" db="EMBL/GenBank/DDBJ databases">
        <title>Genome-scale model development and genomic sequencing of the oleaginous clade Lipomyces.</title>
        <authorList>
            <consortium name="Lawrence Berkeley National Laboratory"/>
            <person name="Czajka J.J."/>
            <person name="Han Y."/>
            <person name="Kim J."/>
            <person name="Mondo S.J."/>
            <person name="Hofstad B.A."/>
            <person name="Robles A."/>
            <person name="Haridas S."/>
            <person name="Riley R."/>
            <person name="LaButti K."/>
            <person name="Pangilinan J."/>
            <person name="Andreopoulos W."/>
            <person name="Lipzen A."/>
            <person name="Yan J."/>
            <person name="Wang M."/>
            <person name="Ng V."/>
            <person name="Grigoriev I.V."/>
            <person name="Spatafora J.W."/>
            <person name="Magnuson J.K."/>
            <person name="Baker S.E."/>
            <person name="Pomraning K.R."/>
        </authorList>
    </citation>
    <scope>NUCLEOTIDE SEQUENCE [LARGE SCALE GENOMIC DNA]</scope>
    <source>
        <strain evidence="21 22">Phaff 52-87</strain>
    </source>
</reference>
<evidence type="ECO:0000256" key="13">
    <source>
        <dbReference type="ARBA" id="ARBA00023136"/>
    </source>
</evidence>
<feature type="transmembrane region" description="Helical" evidence="17">
    <location>
        <begin position="454"/>
        <end position="474"/>
    </location>
</feature>
<evidence type="ECO:0000256" key="6">
    <source>
        <dbReference type="ARBA" id="ARBA00022670"/>
    </source>
</evidence>
<keyword evidence="8 15" id="KW-0479">Metal-binding</keyword>
<proteinExistence type="inferred from homology"/>
<accession>A0ABR1FF67</accession>
<dbReference type="GeneID" id="90036131"/>
<feature type="transmembrane region" description="Helical" evidence="17">
    <location>
        <begin position="611"/>
        <end position="632"/>
    </location>
</feature>
<keyword evidence="12" id="KW-0482">Metalloprotease</keyword>
<evidence type="ECO:0000256" key="17">
    <source>
        <dbReference type="SAM" id="Phobius"/>
    </source>
</evidence>